<organism evidence="6">
    <name type="scientific">Trichuris suis</name>
    <name type="common">pig whipworm</name>
    <dbReference type="NCBI Taxonomy" id="68888"/>
    <lineage>
        <taxon>Eukaryota</taxon>
        <taxon>Metazoa</taxon>
        <taxon>Ecdysozoa</taxon>
        <taxon>Nematoda</taxon>
        <taxon>Enoplea</taxon>
        <taxon>Dorylaimia</taxon>
        <taxon>Trichinellida</taxon>
        <taxon>Trichuridae</taxon>
        <taxon>Trichuris</taxon>
    </lineage>
</organism>
<keyword evidence="2" id="KW-0443">Lipid metabolism</keyword>
<keyword evidence="1" id="KW-0436">Ligase</keyword>
<dbReference type="Proteomes" id="UP000030758">
    <property type="component" value="Unassembled WGS sequence"/>
</dbReference>
<keyword evidence="2" id="KW-0276">Fatty acid metabolism</keyword>
<sequence>MLSKLTCESSRHTGLYFNHLLSRVVTAGWLFSFDDALFKLLTLFAAFTVYRTIYSRKRSSKKKKQSYLSPSCQSILQPGPERIRTSVFKWTDLDKTVTTVYEAFLRGHRLSADGKCLGYRPPNSSTYKWMTYDDVLKQALSLGLALRKFENPAGNIMPIGIYSSNRPEWFISSLAMISQSIPIVPLYDTFGSTNLLHILENAELETVICENGAKFEKLMNIRRSGRTRLRRIILIDFDEAAVSRFASEPMDKDVSVNKYVDLMRQEDSVDAQVNVRLPEPTTLHMICYTSGSTGSPKGVIITHRNLVKASKSILLFLTEQNLNLPHYSTYISYLPMAHIYEQMCQTVAVFLGKRIGFYSGNVSRLMDDMKALKPHWLPAVPRVLSRIHDTVLSTLKTQPLKRFLFWTAVKWKLFEYRLGIRRNDGIVDRLIFKRIRQEFGGRMAVCISGSAPTTPEVLNTCKAMLGCNVIEGYGQTECTGAVCCTFVDDLTSGHVGAISAQKEVKLVDVPELNYWAAEDKGEICIRGDEVTPGYYKDEQRTAETIDKDGWLHTGDIGQWLPNGALKIIDRKKHIFKLSQGEYVAPENIENAYIRCPWVSQIFVDGHSHQSYLVAIVVPEEDMLIQWAAQEGLLECLLAREKDCVDLEQLCKVEKVKRHILDQLRKTGASYGLNSLEQVRNIHLTTKPFTIEDGLLTPTLKNCRLNLRNHFRDTISDLYASAVN</sequence>
<dbReference type="EMBL" id="KL367535">
    <property type="protein sequence ID" value="KFD65604.1"/>
    <property type="molecule type" value="Genomic_DNA"/>
</dbReference>
<evidence type="ECO:0000313" key="6">
    <source>
        <dbReference type="EMBL" id="KFD65604.1"/>
    </source>
</evidence>
<evidence type="ECO:0000256" key="1">
    <source>
        <dbReference type="ARBA" id="ARBA00022598"/>
    </source>
</evidence>
<evidence type="ECO:0000313" key="5">
    <source>
        <dbReference type="EMBL" id="KFD49241.1"/>
    </source>
</evidence>
<dbReference type="Proteomes" id="UP000030764">
    <property type="component" value="Unassembled WGS sequence"/>
</dbReference>
<dbReference type="Pfam" id="PF00501">
    <property type="entry name" value="AMP-binding"/>
    <property type="match status" value="1"/>
</dbReference>
<reference evidence="6 7" key="1">
    <citation type="journal article" date="2014" name="Nat. Genet.">
        <title>Genome and transcriptome of the porcine whipworm Trichuris suis.</title>
        <authorList>
            <person name="Jex A.R."/>
            <person name="Nejsum P."/>
            <person name="Schwarz E.M."/>
            <person name="Hu L."/>
            <person name="Young N.D."/>
            <person name="Hall R.S."/>
            <person name="Korhonen P.K."/>
            <person name="Liao S."/>
            <person name="Thamsborg S."/>
            <person name="Xia J."/>
            <person name="Xu P."/>
            <person name="Wang S."/>
            <person name="Scheerlinck J.P."/>
            <person name="Hofmann A."/>
            <person name="Sternberg P.W."/>
            <person name="Wang J."/>
            <person name="Gasser R.B."/>
        </authorList>
    </citation>
    <scope>NUCLEOTIDE SEQUENCE [LARGE SCALE GENOMIC DNA]</scope>
    <source>
        <strain evidence="6">DCEP-RM93F</strain>
        <strain evidence="5">DCEP-RM93M</strain>
    </source>
</reference>
<dbReference type="AlphaFoldDB" id="A0A085N808"/>
<evidence type="ECO:0000313" key="7">
    <source>
        <dbReference type="Proteomes" id="UP000030764"/>
    </source>
</evidence>
<evidence type="ECO:0000256" key="3">
    <source>
        <dbReference type="ARBA" id="ARBA00026121"/>
    </source>
</evidence>
<name>A0A085N808_9BILA</name>
<dbReference type="GO" id="GO:0004467">
    <property type="term" value="F:long-chain fatty acid-CoA ligase activity"/>
    <property type="evidence" value="ECO:0007669"/>
    <property type="project" value="UniProtKB-EC"/>
</dbReference>
<dbReference type="InterPro" id="IPR020845">
    <property type="entry name" value="AMP-binding_CS"/>
</dbReference>
<dbReference type="GO" id="GO:0005783">
    <property type="term" value="C:endoplasmic reticulum"/>
    <property type="evidence" value="ECO:0007669"/>
    <property type="project" value="TreeGrafter"/>
</dbReference>
<dbReference type="GO" id="GO:0016020">
    <property type="term" value="C:membrane"/>
    <property type="evidence" value="ECO:0007669"/>
    <property type="project" value="TreeGrafter"/>
</dbReference>
<evidence type="ECO:0000256" key="2">
    <source>
        <dbReference type="ARBA" id="ARBA00022832"/>
    </source>
</evidence>
<dbReference type="PANTHER" id="PTHR43272:SF107">
    <property type="entry name" value="LONG-CHAIN-FATTY-ACID--COA LIGASE 5"/>
    <property type="match status" value="1"/>
</dbReference>
<dbReference type="InterPro" id="IPR000873">
    <property type="entry name" value="AMP-dep_synth/lig_dom"/>
</dbReference>
<proteinExistence type="predicted"/>
<evidence type="ECO:0000259" key="4">
    <source>
        <dbReference type="Pfam" id="PF00501"/>
    </source>
</evidence>
<gene>
    <name evidence="5" type="ORF">M513_09892</name>
    <name evidence="6" type="ORF">M514_09892</name>
</gene>
<feature type="domain" description="AMP-dependent synthetase/ligase" evidence="4">
    <location>
        <begin position="126"/>
        <end position="535"/>
    </location>
</feature>
<keyword evidence="7" id="KW-1185">Reference proteome</keyword>
<dbReference type="SUPFAM" id="SSF56801">
    <property type="entry name" value="Acetyl-CoA synthetase-like"/>
    <property type="match status" value="1"/>
</dbReference>
<dbReference type="EMBL" id="KL363275">
    <property type="protein sequence ID" value="KFD49241.1"/>
    <property type="molecule type" value="Genomic_DNA"/>
</dbReference>
<protein>
    <recommendedName>
        <fullName evidence="3">long-chain-fatty-acid--CoA ligase</fullName>
        <ecNumber evidence="3">6.2.1.3</ecNumber>
    </recommendedName>
</protein>
<dbReference type="PANTHER" id="PTHR43272">
    <property type="entry name" value="LONG-CHAIN-FATTY-ACID--COA LIGASE"/>
    <property type="match status" value="1"/>
</dbReference>
<dbReference type="InterPro" id="IPR042099">
    <property type="entry name" value="ANL_N_sf"/>
</dbReference>
<dbReference type="PROSITE" id="PS00455">
    <property type="entry name" value="AMP_BINDING"/>
    <property type="match status" value="1"/>
</dbReference>
<dbReference type="EC" id="6.2.1.3" evidence="3"/>
<dbReference type="Gene3D" id="3.40.50.12780">
    <property type="entry name" value="N-terminal domain of ligase-like"/>
    <property type="match status" value="1"/>
</dbReference>
<accession>A0A085N808</accession>